<organism evidence="1">
    <name type="scientific">marine metagenome</name>
    <dbReference type="NCBI Taxonomy" id="408172"/>
    <lineage>
        <taxon>unclassified sequences</taxon>
        <taxon>metagenomes</taxon>
        <taxon>ecological metagenomes</taxon>
    </lineage>
</organism>
<evidence type="ECO:0000313" key="1">
    <source>
        <dbReference type="EMBL" id="SVD78495.1"/>
    </source>
</evidence>
<proteinExistence type="predicted"/>
<dbReference type="AlphaFoldDB" id="A0A382Y6K3"/>
<name>A0A382Y6K3_9ZZZZ</name>
<dbReference type="EMBL" id="UINC01173085">
    <property type="protein sequence ID" value="SVD78495.1"/>
    <property type="molecule type" value="Genomic_DNA"/>
</dbReference>
<protein>
    <recommendedName>
        <fullName evidence="2">Dipeptidylpeptidase IV N-terminal domain-containing protein</fullName>
    </recommendedName>
</protein>
<accession>A0A382Y6K3</accession>
<evidence type="ECO:0008006" key="2">
    <source>
        <dbReference type="Google" id="ProtNLM"/>
    </source>
</evidence>
<sequence>VLFQAISLQAETVREELAVSRFKLVHEAYANNNWELFVTAANGKSSVNLTNTPNVNELYPQASPDGLRICFL</sequence>
<reference evidence="1" key="1">
    <citation type="submission" date="2018-05" db="EMBL/GenBank/DDBJ databases">
        <authorList>
            <person name="Lanie J.A."/>
            <person name="Ng W.-L."/>
            <person name="Kazmierczak K.M."/>
            <person name="Andrzejewski T.M."/>
            <person name="Davidsen T.M."/>
            <person name="Wayne K.J."/>
            <person name="Tettelin H."/>
            <person name="Glass J.I."/>
            <person name="Rusch D."/>
            <person name="Podicherti R."/>
            <person name="Tsui H.-C.T."/>
            <person name="Winkler M.E."/>
        </authorList>
    </citation>
    <scope>NUCLEOTIDE SEQUENCE</scope>
</reference>
<feature type="non-terminal residue" evidence="1">
    <location>
        <position position="72"/>
    </location>
</feature>
<dbReference type="InterPro" id="IPR011042">
    <property type="entry name" value="6-blade_b-propeller_TolB-like"/>
</dbReference>
<dbReference type="Gene3D" id="2.120.10.30">
    <property type="entry name" value="TolB, C-terminal domain"/>
    <property type="match status" value="1"/>
</dbReference>
<feature type="non-terminal residue" evidence="1">
    <location>
        <position position="1"/>
    </location>
</feature>
<gene>
    <name evidence="1" type="ORF">METZ01_LOCUS431349</name>
</gene>